<feature type="non-terminal residue" evidence="2">
    <location>
        <position position="184"/>
    </location>
</feature>
<proteinExistence type="predicted"/>
<feature type="compositionally biased region" description="Low complexity" evidence="1">
    <location>
        <begin position="75"/>
        <end position="85"/>
    </location>
</feature>
<name>A0A6J4HJX8_9PROT</name>
<evidence type="ECO:0000256" key="1">
    <source>
        <dbReference type="SAM" id="MobiDB-lite"/>
    </source>
</evidence>
<feature type="compositionally biased region" description="Low complexity" evidence="1">
    <location>
        <begin position="50"/>
        <end position="61"/>
    </location>
</feature>
<feature type="compositionally biased region" description="Basic residues" evidence="1">
    <location>
        <begin position="86"/>
        <end position="108"/>
    </location>
</feature>
<gene>
    <name evidence="2" type="ORF">AVDCRST_MAG08-824</name>
</gene>
<feature type="compositionally biased region" description="Basic residues" evidence="1">
    <location>
        <begin position="117"/>
        <end position="150"/>
    </location>
</feature>
<organism evidence="2">
    <name type="scientific">uncultured Acetobacteraceae bacterium</name>
    <dbReference type="NCBI Taxonomy" id="169975"/>
    <lineage>
        <taxon>Bacteria</taxon>
        <taxon>Pseudomonadati</taxon>
        <taxon>Pseudomonadota</taxon>
        <taxon>Alphaproteobacteria</taxon>
        <taxon>Acetobacterales</taxon>
        <taxon>Acetobacteraceae</taxon>
        <taxon>environmental samples</taxon>
    </lineage>
</organism>
<accession>A0A6J4HJX8</accession>
<reference evidence="2" key="1">
    <citation type="submission" date="2020-02" db="EMBL/GenBank/DDBJ databases">
        <authorList>
            <person name="Meier V. D."/>
        </authorList>
    </citation>
    <scope>NUCLEOTIDE SEQUENCE</scope>
    <source>
        <strain evidence="2">AVDCRST_MAG08</strain>
    </source>
</reference>
<sequence>DPPDRRRAAARRPDPARDRGPDHPGGPRGGVRRQAHLPRPDRRAARHQVGAADPPHAGAGARTPRHLHPPDRKAAGAAHGAATTLAHRRLRPRRGHGSHGTPRRHGLHRCGGGSNRRTLRRAGSRPGRRRGGAARPHRQVPRRRTGAPRHRPGERGGADAGLPAALRGDQGRLQGGYQGERTGV</sequence>
<dbReference type="AlphaFoldDB" id="A0A6J4HJX8"/>
<feature type="compositionally biased region" description="Basic and acidic residues" evidence="1">
    <location>
        <begin position="1"/>
        <end position="22"/>
    </location>
</feature>
<dbReference type="EMBL" id="CADCTG010000099">
    <property type="protein sequence ID" value="CAA9226726.1"/>
    <property type="molecule type" value="Genomic_DNA"/>
</dbReference>
<evidence type="ECO:0000313" key="2">
    <source>
        <dbReference type="EMBL" id="CAA9226726.1"/>
    </source>
</evidence>
<feature type="non-terminal residue" evidence="2">
    <location>
        <position position="1"/>
    </location>
</feature>
<feature type="region of interest" description="Disordered" evidence="1">
    <location>
        <begin position="1"/>
        <end position="184"/>
    </location>
</feature>
<protein>
    <submittedName>
        <fullName evidence="2">2-polyprenyl-3-methyl-6-methoxy-1,4-benzoquinol hydroxylase, coq7 type</fullName>
    </submittedName>
</protein>